<evidence type="ECO:0000256" key="6">
    <source>
        <dbReference type="ARBA" id="ARBA00023136"/>
    </source>
</evidence>
<sequence>MGVRIQERGEVVKGVPVVQPGDDLFWFNRPRLILYLINFVLFQNAFQLAFFAWTWYEFGLKSCFHEHVEDIVIRITMGVLIQILCSYVTLPLYALVTQMGSTMKPTIFNERVATALKNWHHNAKKHIKQSKHSTPTTPTSTRPPTPSHGMSPVHLLRHQYRSEMDSFRTSPRKSNSNVDRWDIEGSGSPSPPHFHQGNGSSSSHYHHAELGHIEQEVELQHELPGSSARVGPLSVQVPHEQHEINIHNEDFSFDKRVGGHEI</sequence>
<feature type="region of interest" description="Disordered" evidence="8">
    <location>
        <begin position="124"/>
        <end position="205"/>
    </location>
</feature>
<evidence type="ECO:0000313" key="10">
    <source>
        <dbReference type="EMBL" id="KAL0436454.1"/>
    </source>
</evidence>
<comment type="similarity">
    <text evidence="2">Belongs to the MLO family.</text>
</comment>
<comment type="caution">
    <text evidence="10">The sequence shown here is derived from an EMBL/GenBank/DDBJ whole genome shotgun (WGS) entry which is preliminary data.</text>
</comment>
<keyword evidence="3 9" id="KW-0812">Transmembrane</keyword>
<evidence type="ECO:0000256" key="8">
    <source>
        <dbReference type="SAM" id="MobiDB-lite"/>
    </source>
</evidence>
<evidence type="ECO:0000256" key="2">
    <source>
        <dbReference type="ARBA" id="ARBA00006574"/>
    </source>
</evidence>
<protein>
    <submittedName>
        <fullName evidence="10">MLO-like protein 6</fullName>
    </submittedName>
</protein>
<accession>A0AAW2W5C5</accession>
<evidence type="ECO:0000256" key="4">
    <source>
        <dbReference type="ARBA" id="ARBA00022821"/>
    </source>
</evidence>
<evidence type="ECO:0000256" key="1">
    <source>
        <dbReference type="ARBA" id="ARBA00004141"/>
    </source>
</evidence>
<feature type="transmembrane region" description="Helical" evidence="9">
    <location>
        <begin position="32"/>
        <end position="56"/>
    </location>
</feature>
<dbReference type="Pfam" id="PF03094">
    <property type="entry name" value="Mlo"/>
    <property type="match status" value="1"/>
</dbReference>
<dbReference type="EMBL" id="JACGWJ010000002">
    <property type="protein sequence ID" value="KAL0436454.1"/>
    <property type="molecule type" value="Genomic_DNA"/>
</dbReference>
<name>A0AAW2W5C5_SESRA</name>
<evidence type="ECO:0000256" key="5">
    <source>
        <dbReference type="ARBA" id="ARBA00022989"/>
    </source>
</evidence>
<dbReference type="GO" id="GO:0006952">
    <property type="term" value="P:defense response"/>
    <property type="evidence" value="ECO:0007669"/>
    <property type="project" value="UniProtKB-KW"/>
</dbReference>
<keyword evidence="6 9" id="KW-0472">Membrane</keyword>
<dbReference type="InterPro" id="IPR004326">
    <property type="entry name" value="Mlo"/>
</dbReference>
<evidence type="ECO:0000256" key="7">
    <source>
        <dbReference type="ARBA" id="ARBA00023265"/>
    </source>
</evidence>
<evidence type="ECO:0000256" key="9">
    <source>
        <dbReference type="SAM" id="Phobius"/>
    </source>
</evidence>
<keyword evidence="5 9" id="KW-1133">Transmembrane helix</keyword>
<feature type="compositionally biased region" description="Polar residues" evidence="8">
    <location>
        <begin position="167"/>
        <end position="178"/>
    </location>
</feature>
<dbReference type="PANTHER" id="PTHR31942">
    <property type="entry name" value="MLO-LIKE PROTEIN 1"/>
    <property type="match status" value="1"/>
</dbReference>
<dbReference type="PANTHER" id="PTHR31942:SF34">
    <property type="entry name" value="MLO-LIKE PROTEIN"/>
    <property type="match status" value="1"/>
</dbReference>
<organism evidence="10">
    <name type="scientific">Sesamum radiatum</name>
    <name type="common">Black benniseed</name>
    <dbReference type="NCBI Taxonomy" id="300843"/>
    <lineage>
        <taxon>Eukaryota</taxon>
        <taxon>Viridiplantae</taxon>
        <taxon>Streptophyta</taxon>
        <taxon>Embryophyta</taxon>
        <taxon>Tracheophyta</taxon>
        <taxon>Spermatophyta</taxon>
        <taxon>Magnoliopsida</taxon>
        <taxon>eudicotyledons</taxon>
        <taxon>Gunneridae</taxon>
        <taxon>Pentapetalae</taxon>
        <taxon>asterids</taxon>
        <taxon>lamiids</taxon>
        <taxon>Lamiales</taxon>
        <taxon>Pedaliaceae</taxon>
        <taxon>Sesamum</taxon>
    </lineage>
</organism>
<reference evidence="10" key="1">
    <citation type="submission" date="2020-06" db="EMBL/GenBank/DDBJ databases">
        <authorList>
            <person name="Li T."/>
            <person name="Hu X."/>
            <person name="Zhang T."/>
            <person name="Song X."/>
            <person name="Zhang H."/>
            <person name="Dai N."/>
            <person name="Sheng W."/>
            <person name="Hou X."/>
            <person name="Wei L."/>
        </authorList>
    </citation>
    <scope>NUCLEOTIDE SEQUENCE</scope>
    <source>
        <strain evidence="10">G02</strain>
        <tissue evidence="10">Leaf</tissue>
    </source>
</reference>
<dbReference type="GO" id="GO:0016020">
    <property type="term" value="C:membrane"/>
    <property type="evidence" value="ECO:0007669"/>
    <property type="project" value="UniProtKB-SubCell"/>
</dbReference>
<feature type="transmembrane region" description="Helical" evidence="9">
    <location>
        <begin position="71"/>
        <end position="96"/>
    </location>
</feature>
<comment type="subcellular location">
    <subcellularLocation>
        <location evidence="1">Membrane</location>
        <topology evidence="1">Multi-pass membrane protein</topology>
    </subcellularLocation>
</comment>
<dbReference type="AlphaFoldDB" id="A0AAW2W5C5"/>
<reference evidence="10" key="2">
    <citation type="journal article" date="2024" name="Plant">
        <title>Genomic evolution and insights into agronomic trait innovations of Sesamum species.</title>
        <authorList>
            <person name="Miao H."/>
            <person name="Wang L."/>
            <person name="Qu L."/>
            <person name="Liu H."/>
            <person name="Sun Y."/>
            <person name="Le M."/>
            <person name="Wang Q."/>
            <person name="Wei S."/>
            <person name="Zheng Y."/>
            <person name="Lin W."/>
            <person name="Duan Y."/>
            <person name="Cao H."/>
            <person name="Xiong S."/>
            <person name="Wang X."/>
            <person name="Wei L."/>
            <person name="Li C."/>
            <person name="Ma Q."/>
            <person name="Ju M."/>
            <person name="Zhao R."/>
            <person name="Li G."/>
            <person name="Mu C."/>
            <person name="Tian Q."/>
            <person name="Mei H."/>
            <person name="Zhang T."/>
            <person name="Gao T."/>
            <person name="Zhang H."/>
        </authorList>
    </citation>
    <scope>NUCLEOTIDE SEQUENCE</scope>
    <source>
        <strain evidence="10">G02</strain>
    </source>
</reference>
<evidence type="ECO:0000256" key="3">
    <source>
        <dbReference type="ARBA" id="ARBA00022692"/>
    </source>
</evidence>
<keyword evidence="7" id="KW-0568">Pathogenesis-related protein</keyword>
<keyword evidence="4" id="KW-0611">Plant defense</keyword>
<gene>
    <name evidence="10" type="ORF">Sradi_0353300</name>
</gene>
<proteinExistence type="inferred from homology"/>